<dbReference type="PANTHER" id="PTHR11827:SF103">
    <property type="entry name" value="SODIUM CHLORIDE COTRANSPORTER 69, ISOFORM E"/>
    <property type="match status" value="1"/>
</dbReference>
<evidence type="ECO:0000259" key="8">
    <source>
        <dbReference type="Pfam" id="PF03522"/>
    </source>
</evidence>
<dbReference type="GO" id="GO:0055064">
    <property type="term" value="P:chloride ion homeostasis"/>
    <property type="evidence" value="ECO:0007669"/>
    <property type="project" value="TreeGrafter"/>
</dbReference>
<name>A0A914WCB5_9BILA</name>
<dbReference type="AlphaFoldDB" id="A0A914WCB5"/>
<feature type="compositionally biased region" description="Acidic residues" evidence="5">
    <location>
        <begin position="306"/>
        <end position="318"/>
    </location>
</feature>
<keyword evidence="2 6" id="KW-0812">Transmembrane</keyword>
<feature type="region of interest" description="Disordered" evidence="5">
    <location>
        <begin position="306"/>
        <end position="354"/>
    </location>
</feature>
<sequence>MWLSLGGALLCLTVMFIISWWTALVTFLFFAMFFLYVLHRKPEVNWGSSTQAHSYKSALQAMLKLTTIEEHVKNFRPQLLVLTGNPAARPSLVDFVNNITKGSSLMICGHVIPYAPSDRVFSCIRKLDRQLNEWLHKRHVKAFYVSTANASVRAGVQTLLHLAGLGKLRPNIVIIGFKGNWAEDGADGLDEINEYFGIIQDSFDSNMGVGIMRNAGGGLDYSELMKEHNVGDTTKLKLPDVNAPLTAKSSVDLQTSDHGLTGESSALLSPVHELSKEDLARGGSIKPDLSESASSFAEKFPFLEEGAVEDVEDEEETFDVSPTAEEDHKENRTSPDGNGSTTDSPLRRLSLRARRPTAAQRDLVASINRFQRKIKSAVVDVWWLYDDGGLTLLIPHLLTVPKSYLENAKMRVFTIASSRSAIEQEQRSMAALLSKFRIEFTDVFVIPDIAKRPSPSTLAEWEQLIAPFRVDDDSGNHGEGLISPAELTAHKERTYRQLRCRELLLDHSSQANLVVMTLPVPRKGIINSCLYMAWLEMLTRDLPPTLLIRGNQTSVLTFYS</sequence>
<evidence type="ECO:0000313" key="9">
    <source>
        <dbReference type="Proteomes" id="UP000887566"/>
    </source>
</evidence>
<organism evidence="9 10">
    <name type="scientific">Plectus sambesii</name>
    <dbReference type="NCBI Taxonomy" id="2011161"/>
    <lineage>
        <taxon>Eukaryota</taxon>
        <taxon>Metazoa</taxon>
        <taxon>Ecdysozoa</taxon>
        <taxon>Nematoda</taxon>
        <taxon>Chromadorea</taxon>
        <taxon>Plectida</taxon>
        <taxon>Plectina</taxon>
        <taxon>Plectoidea</taxon>
        <taxon>Plectidae</taxon>
        <taxon>Plectus</taxon>
    </lineage>
</organism>
<dbReference type="Pfam" id="PF03522">
    <property type="entry name" value="SLC12"/>
    <property type="match status" value="1"/>
</dbReference>
<dbReference type="GO" id="GO:0055075">
    <property type="term" value="P:potassium ion homeostasis"/>
    <property type="evidence" value="ECO:0007669"/>
    <property type="project" value="TreeGrafter"/>
</dbReference>
<feature type="domain" description="SLC12A transporter C-terminal" evidence="8">
    <location>
        <begin position="89"/>
        <end position="560"/>
    </location>
</feature>
<evidence type="ECO:0000259" key="7">
    <source>
        <dbReference type="Pfam" id="PF00324"/>
    </source>
</evidence>
<accession>A0A914WCB5</accession>
<dbReference type="Pfam" id="PF00324">
    <property type="entry name" value="AA_permease"/>
    <property type="match status" value="1"/>
</dbReference>
<dbReference type="InterPro" id="IPR004842">
    <property type="entry name" value="SLC12A_fam"/>
</dbReference>
<evidence type="ECO:0000256" key="6">
    <source>
        <dbReference type="SAM" id="Phobius"/>
    </source>
</evidence>
<dbReference type="InterPro" id="IPR018491">
    <property type="entry name" value="SLC12_C"/>
</dbReference>
<dbReference type="Proteomes" id="UP000887566">
    <property type="component" value="Unplaced"/>
</dbReference>
<feature type="compositionally biased region" description="Polar residues" evidence="5">
    <location>
        <begin position="334"/>
        <end position="343"/>
    </location>
</feature>
<evidence type="ECO:0000256" key="3">
    <source>
        <dbReference type="ARBA" id="ARBA00022989"/>
    </source>
</evidence>
<feature type="domain" description="Amino acid permease/ SLC12A" evidence="7">
    <location>
        <begin position="2"/>
        <end position="80"/>
    </location>
</feature>
<dbReference type="GO" id="GO:1990573">
    <property type="term" value="P:potassium ion import across plasma membrane"/>
    <property type="evidence" value="ECO:0007669"/>
    <property type="project" value="TreeGrafter"/>
</dbReference>
<protein>
    <submittedName>
        <fullName evidence="10">Solute carrier family 12 member 1</fullName>
    </submittedName>
</protein>
<feature type="transmembrane region" description="Helical" evidence="6">
    <location>
        <begin position="6"/>
        <end position="38"/>
    </location>
</feature>
<dbReference type="PANTHER" id="PTHR11827">
    <property type="entry name" value="SOLUTE CARRIER FAMILY 12, CATION COTRANSPORTERS"/>
    <property type="match status" value="1"/>
</dbReference>
<dbReference type="GO" id="GO:0055078">
    <property type="term" value="P:sodium ion homeostasis"/>
    <property type="evidence" value="ECO:0007669"/>
    <property type="project" value="TreeGrafter"/>
</dbReference>
<keyword evidence="3 6" id="KW-1133">Transmembrane helix</keyword>
<keyword evidence="9" id="KW-1185">Reference proteome</keyword>
<comment type="subcellular location">
    <subcellularLocation>
        <location evidence="1">Membrane</location>
        <topology evidence="1">Multi-pass membrane protein</topology>
    </subcellularLocation>
</comment>
<dbReference type="InterPro" id="IPR004841">
    <property type="entry name" value="AA-permease/SLC12A_dom"/>
</dbReference>
<dbReference type="GO" id="GO:0008511">
    <property type="term" value="F:sodium:potassium:chloride symporter activity"/>
    <property type="evidence" value="ECO:0007669"/>
    <property type="project" value="TreeGrafter"/>
</dbReference>
<evidence type="ECO:0000256" key="5">
    <source>
        <dbReference type="SAM" id="MobiDB-lite"/>
    </source>
</evidence>
<evidence type="ECO:0000313" key="10">
    <source>
        <dbReference type="WBParaSite" id="PSAMB.scaffold383size53719.g5321.t1"/>
    </source>
</evidence>
<reference evidence="10" key="1">
    <citation type="submission" date="2022-11" db="UniProtKB">
        <authorList>
            <consortium name="WormBaseParasite"/>
        </authorList>
    </citation>
    <scope>IDENTIFICATION</scope>
</reference>
<evidence type="ECO:0000256" key="2">
    <source>
        <dbReference type="ARBA" id="ARBA00022692"/>
    </source>
</evidence>
<evidence type="ECO:0000256" key="1">
    <source>
        <dbReference type="ARBA" id="ARBA00004141"/>
    </source>
</evidence>
<keyword evidence="4 6" id="KW-0472">Membrane</keyword>
<dbReference type="GO" id="GO:0006884">
    <property type="term" value="P:cell volume homeostasis"/>
    <property type="evidence" value="ECO:0007669"/>
    <property type="project" value="TreeGrafter"/>
</dbReference>
<evidence type="ECO:0000256" key="4">
    <source>
        <dbReference type="ARBA" id="ARBA00023136"/>
    </source>
</evidence>
<dbReference type="GO" id="GO:0016020">
    <property type="term" value="C:membrane"/>
    <property type="evidence" value="ECO:0007669"/>
    <property type="project" value="UniProtKB-SubCell"/>
</dbReference>
<dbReference type="WBParaSite" id="PSAMB.scaffold383size53719.g5321.t1">
    <property type="protein sequence ID" value="PSAMB.scaffold383size53719.g5321.t1"/>
    <property type="gene ID" value="PSAMB.scaffold383size53719.g5321"/>
</dbReference>
<proteinExistence type="predicted"/>